<dbReference type="OrthoDB" id="10554358at2759"/>
<evidence type="ECO:0000313" key="1">
    <source>
        <dbReference type="EMBL" id="CAF1109082.1"/>
    </source>
</evidence>
<accession>A0A814PQ78</accession>
<keyword evidence="2" id="KW-1185">Reference proteome</keyword>
<gene>
    <name evidence="1" type="ORF">OXX778_LOCUS21535</name>
</gene>
<dbReference type="EMBL" id="CAJNOC010008046">
    <property type="protein sequence ID" value="CAF1109082.1"/>
    <property type="molecule type" value="Genomic_DNA"/>
</dbReference>
<proteinExistence type="predicted"/>
<name>A0A814PQ78_9BILA</name>
<organism evidence="1 2">
    <name type="scientific">Brachionus calyciflorus</name>
    <dbReference type="NCBI Taxonomy" id="104777"/>
    <lineage>
        <taxon>Eukaryota</taxon>
        <taxon>Metazoa</taxon>
        <taxon>Spiralia</taxon>
        <taxon>Gnathifera</taxon>
        <taxon>Rotifera</taxon>
        <taxon>Eurotatoria</taxon>
        <taxon>Monogononta</taxon>
        <taxon>Pseudotrocha</taxon>
        <taxon>Ploima</taxon>
        <taxon>Brachionidae</taxon>
        <taxon>Brachionus</taxon>
    </lineage>
</organism>
<protein>
    <recommendedName>
        <fullName evidence="3">Retrotransposon gag domain-containing protein</fullName>
    </recommendedName>
</protein>
<dbReference type="AlphaFoldDB" id="A0A814PQ78"/>
<sequence length="135" mass="16207">MSYDQIKEAMFRFFRKPSMPTVDARRQFYERTQRSDENCFLYAAELSKLARQAWPDLDSDALKKFVLDQFKNGMRSQAIRDHLRFRKFYSLDHLLEEVDEMENSSSLITFTNQVSANNYFNEPPPREWKDQNFPS</sequence>
<evidence type="ECO:0008006" key="3">
    <source>
        <dbReference type="Google" id="ProtNLM"/>
    </source>
</evidence>
<comment type="caution">
    <text evidence="1">The sequence shown here is derived from an EMBL/GenBank/DDBJ whole genome shotgun (WGS) entry which is preliminary data.</text>
</comment>
<dbReference type="Proteomes" id="UP000663879">
    <property type="component" value="Unassembled WGS sequence"/>
</dbReference>
<reference evidence="1" key="1">
    <citation type="submission" date="2021-02" db="EMBL/GenBank/DDBJ databases">
        <authorList>
            <person name="Nowell W R."/>
        </authorList>
    </citation>
    <scope>NUCLEOTIDE SEQUENCE</scope>
    <source>
        <strain evidence="1">Ploen Becks lab</strain>
    </source>
</reference>
<evidence type="ECO:0000313" key="2">
    <source>
        <dbReference type="Proteomes" id="UP000663879"/>
    </source>
</evidence>